<evidence type="ECO:0008006" key="9">
    <source>
        <dbReference type="Google" id="ProtNLM"/>
    </source>
</evidence>
<reference evidence="7 8" key="1">
    <citation type="submission" date="2019-08" db="EMBL/GenBank/DDBJ databases">
        <title>Complete genome sequence of Terriglobus albidus strain ORNL.</title>
        <authorList>
            <person name="Podar M."/>
        </authorList>
    </citation>
    <scope>NUCLEOTIDE SEQUENCE [LARGE SCALE GENOMIC DNA]</scope>
    <source>
        <strain evidence="7 8">ORNL</strain>
    </source>
</reference>
<dbReference type="EMBL" id="CP042806">
    <property type="protein sequence ID" value="QEE30289.1"/>
    <property type="molecule type" value="Genomic_DNA"/>
</dbReference>
<comment type="similarity">
    <text evidence="1 4">Belongs to the glycosyl hydrolase 31 family.</text>
</comment>
<evidence type="ECO:0000256" key="4">
    <source>
        <dbReference type="RuleBase" id="RU361185"/>
    </source>
</evidence>
<evidence type="ECO:0000256" key="1">
    <source>
        <dbReference type="ARBA" id="ARBA00007806"/>
    </source>
</evidence>
<protein>
    <recommendedName>
        <fullName evidence="9">DUF5110 domain-containing protein</fullName>
    </recommendedName>
</protein>
<dbReference type="Proteomes" id="UP000321820">
    <property type="component" value="Chromosome"/>
</dbReference>
<dbReference type="InterPro" id="IPR000322">
    <property type="entry name" value="Glyco_hydro_31_TIM"/>
</dbReference>
<dbReference type="PANTHER" id="PTHR43053">
    <property type="entry name" value="GLYCOSIDASE FAMILY 31"/>
    <property type="match status" value="1"/>
</dbReference>
<sequence length="748" mass="82527">MCECPAARPGTQQCFVSGRTMQRLASLLCVSAIACASCLYAETRLQHQGLTFHLDESSGRYGFAAGAGDIVLPDSSAGVLLGGEPVRFKRVNATSSTVSLEGGTPSGKHMSLKVTFSAHCADLEASVAEPGAELRFQTSGASPAYGLADHAVYRAKYEKAGGQWFTTDVTGFSDDAFLSGQGISRLVSNFVIYPKQQFAELLIDPTTKIVHTSAQQIVQGVKRAPAKVHLYYFFGDPHAIYAEYLRVRRAAGYKVEMPKYQAFGVGWEAFGALGWETNTNTVRDSVDRYLKDGYPLTWMVIGSGFWPAEPDTMHETTSFGYWDKTKYPDPKALIQHFRDEGLAVMLGLRITFIVGGPYSDEGVKHGYFLTENGQAKVYKGGWPKLPYYLLDAHNPAALDWYMGLVKKWQDYGINGWKEDFYGYGGYEDLRDDKVDPTNGRLFAQKQLIIERNGYLSSNGDLHRINDFNYNQQQDRGPVNALAFAYSGFPYVYPDIVGGTFGENHFSTNRTPKMEAYMMRNARWASLHASMGMGEPPWSFRKEVSDVMLASAQFHARIVPYLYSNARKANADGYPWTMTPLPIAFPSDANVHGRENSTTRGYEWLIGDAMLAAPLYGDDYLSATTRDIYLPEGRWMDYDTGKIYEGKQTLKDFEMPAKKTPVFIGGSGVTLEKINGETRICVYPIAKASTVQLTLPESEQVIAVKVPAIRSIATVKVTSSGAAVATRTDGHAITFVPRAGASYVLTGGE</sequence>
<feature type="domain" description="Glycoside hydrolase family 31 TIM barrel" evidence="5">
    <location>
        <begin position="257"/>
        <end position="420"/>
    </location>
</feature>
<dbReference type="OrthoDB" id="176168at2"/>
<feature type="domain" description="Glycosyl hydrolase family 31 C-terminal" evidence="6">
    <location>
        <begin position="577"/>
        <end position="664"/>
    </location>
</feature>
<organism evidence="7 8">
    <name type="scientific">Terriglobus albidus</name>
    <dbReference type="NCBI Taxonomy" id="1592106"/>
    <lineage>
        <taxon>Bacteria</taxon>
        <taxon>Pseudomonadati</taxon>
        <taxon>Acidobacteriota</taxon>
        <taxon>Terriglobia</taxon>
        <taxon>Terriglobales</taxon>
        <taxon>Acidobacteriaceae</taxon>
        <taxon>Terriglobus</taxon>
    </lineage>
</organism>
<evidence type="ECO:0000259" key="5">
    <source>
        <dbReference type="Pfam" id="PF01055"/>
    </source>
</evidence>
<evidence type="ECO:0000259" key="6">
    <source>
        <dbReference type="Pfam" id="PF21365"/>
    </source>
</evidence>
<keyword evidence="3 4" id="KW-0326">Glycosidase</keyword>
<dbReference type="KEGG" id="talb:FTW19_21280"/>
<dbReference type="InterPro" id="IPR050985">
    <property type="entry name" value="Alpha-glycosidase_related"/>
</dbReference>
<evidence type="ECO:0000313" key="8">
    <source>
        <dbReference type="Proteomes" id="UP000321820"/>
    </source>
</evidence>
<keyword evidence="2 4" id="KW-0378">Hydrolase</keyword>
<dbReference type="Pfam" id="PF01055">
    <property type="entry name" value="Glyco_hydro_31_2nd"/>
    <property type="match status" value="1"/>
</dbReference>
<dbReference type="SUPFAM" id="SSF51011">
    <property type="entry name" value="Glycosyl hydrolase domain"/>
    <property type="match status" value="1"/>
</dbReference>
<proteinExistence type="inferred from homology"/>
<gene>
    <name evidence="7" type="ORF">FTW19_21280</name>
</gene>
<dbReference type="Gene3D" id="2.60.40.1180">
    <property type="entry name" value="Golgi alpha-mannosidase II"/>
    <property type="match status" value="1"/>
</dbReference>
<dbReference type="Pfam" id="PF21365">
    <property type="entry name" value="Glyco_hydro_31_3rd"/>
    <property type="match status" value="1"/>
</dbReference>
<evidence type="ECO:0000256" key="3">
    <source>
        <dbReference type="ARBA" id="ARBA00023295"/>
    </source>
</evidence>
<dbReference type="SUPFAM" id="SSF51445">
    <property type="entry name" value="(Trans)glycosidases"/>
    <property type="match status" value="1"/>
</dbReference>
<dbReference type="GO" id="GO:0004553">
    <property type="term" value="F:hydrolase activity, hydrolyzing O-glycosyl compounds"/>
    <property type="evidence" value="ECO:0007669"/>
    <property type="project" value="InterPro"/>
</dbReference>
<evidence type="ECO:0000313" key="7">
    <source>
        <dbReference type="EMBL" id="QEE30289.1"/>
    </source>
</evidence>
<dbReference type="InterPro" id="IPR048395">
    <property type="entry name" value="Glyco_hydro_31_C"/>
</dbReference>
<dbReference type="Gene3D" id="3.20.20.80">
    <property type="entry name" value="Glycosidases"/>
    <property type="match status" value="1"/>
</dbReference>
<dbReference type="AlphaFoldDB" id="A0A5B9EEU3"/>
<dbReference type="GO" id="GO:0005975">
    <property type="term" value="P:carbohydrate metabolic process"/>
    <property type="evidence" value="ECO:0007669"/>
    <property type="project" value="InterPro"/>
</dbReference>
<dbReference type="InterPro" id="IPR013780">
    <property type="entry name" value="Glyco_hydro_b"/>
</dbReference>
<keyword evidence="8" id="KW-1185">Reference proteome</keyword>
<accession>A0A5B9EEU3</accession>
<dbReference type="PANTHER" id="PTHR43053:SF4">
    <property type="entry name" value="MYOGENESIS-REGULATING GLYCOSIDASE"/>
    <property type="match status" value="1"/>
</dbReference>
<name>A0A5B9EEU3_9BACT</name>
<evidence type="ECO:0000256" key="2">
    <source>
        <dbReference type="ARBA" id="ARBA00022801"/>
    </source>
</evidence>
<dbReference type="InterPro" id="IPR017853">
    <property type="entry name" value="GH"/>
</dbReference>